<evidence type="ECO:0000256" key="10">
    <source>
        <dbReference type="ARBA" id="ARBA00023315"/>
    </source>
</evidence>
<sequence length="340" mass="39240">MRIFGIEYAPLLVPLERRKQTWAVFVWIGSFFFMGPIGIFGLLYMFFFTRFYFIPLLYLAWYIADIKTPETGGRRWTWVQKWSMWKDYASYFPVKLVKEAELDPKFNYFIGSHPHGILCSGAFCNFATEGTNVSQVFPGITFTLTTLNCQFVMPFYREFFMTSGAVTASKKSIDYVLGSSRGGKAVVLVVGGAPESLNTHPNLDNITLILKPRKDYPNMPYFLSAHLVPSFSFGENEVYDQVDNPHGSRLRRFQDYLQKMIGLAPVIIKGRGIFQYSFGIIPYRRPITTVVGKAIHVERTGNPTEEEVNELHSKYMEELRALFDRHKNKYYPSHIKLNII</sequence>
<keyword evidence="13" id="KW-1185">Reference proteome</keyword>
<keyword evidence="10" id="KW-0012">Acyltransferase</keyword>
<dbReference type="EC" id="2.3.1.-" evidence="11"/>
<reference evidence="12" key="1">
    <citation type="submission" date="2021-11" db="EMBL/GenBank/DDBJ databases">
        <authorList>
            <person name="Schell T."/>
        </authorList>
    </citation>
    <scope>NUCLEOTIDE SEQUENCE</scope>
    <source>
        <strain evidence="12">M5</strain>
    </source>
</reference>
<evidence type="ECO:0000256" key="9">
    <source>
        <dbReference type="ARBA" id="ARBA00023136"/>
    </source>
</evidence>
<dbReference type="AlphaFoldDB" id="A0A8J2RJ84"/>
<keyword evidence="8" id="KW-0443">Lipid metabolism</keyword>
<comment type="subcellular location">
    <subcellularLocation>
        <location evidence="1 11">Endoplasmic reticulum membrane</location>
        <topology evidence="1 11">Multi-pass membrane protein</topology>
    </subcellularLocation>
</comment>
<dbReference type="GO" id="GO:0019432">
    <property type="term" value="P:triglyceride biosynthetic process"/>
    <property type="evidence" value="ECO:0007669"/>
    <property type="project" value="TreeGrafter"/>
</dbReference>
<evidence type="ECO:0000256" key="8">
    <source>
        <dbReference type="ARBA" id="ARBA00023098"/>
    </source>
</evidence>
<evidence type="ECO:0000256" key="6">
    <source>
        <dbReference type="ARBA" id="ARBA00022824"/>
    </source>
</evidence>
<keyword evidence="5 11" id="KW-0812">Transmembrane</keyword>
<feature type="transmembrane region" description="Helical" evidence="11">
    <location>
        <begin position="21"/>
        <end position="39"/>
    </location>
</feature>
<dbReference type="CDD" id="cd07987">
    <property type="entry name" value="LPLAT_MGAT-like"/>
    <property type="match status" value="1"/>
</dbReference>
<keyword evidence="4 11" id="KW-0808">Transferase</keyword>
<proteinExistence type="inferred from homology"/>
<keyword evidence="3" id="KW-0444">Lipid biosynthesis</keyword>
<dbReference type="EMBL" id="CAKKLH010000105">
    <property type="protein sequence ID" value="CAH0103244.1"/>
    <property type="molecule type" value="Genomic_DNA"/>
</dbReference>
<accession>A0A8J2RJ84</accession>
<dbReference type="Pfam" id="PF03982">
    <property type="entry name" value="DAGAT"/>
    <property type="match status" value="1"/>
</dbReference>
<dbReference type="PANTHER" id="PTHR12317:SF79">
    <property type="entry name" value="ACYLTRANSFERASE"/>
    <property type="match status" value="1"/>
</dbReference>
<dbReference type="Proteomes" id="UP000789390">
    <property type="component" value="Unassembled WGS sequence"/>
</dbReference>
<evidence type="ECO:0000256" key="11">
    <source>
        <dbReference type="RuleBase" id="RU367023"/>
    </source>
</evidence>
<dbReference type="OrthoDB" id="264532at2759"/>
<organism evidence="12 13">
    <name type="scientific">Daphnia galeata</name>
    <dbReference type="NCBI Taxonomy" id="27404"/>
    <lineage>
        <taxon>Eukaryota</taxon>
        <taxon>Metazoa</taxon>
        <taxon>Ecdysozoa</taxon>
        <taxon>Arthropoda</taxon>
        <taxon>Crustacea</taxon>
        <taxon>Branchiopoda</taxon>
        <taxon>Diplostraca</taxon>
        <taxon>Cladocera</taxon>
        <taxon>Anomopoda</taxon>
        <taxon>Daphniidae</taxon>
        <taxon>Daphnia</taxon>
    </lineage>
</organism>
<comment type="caution">
    <text evidence="11">Lacks conserved residue(s) required for the propagation of feature annotation.</text>
</comment>
<evidence type="ECO:0000256" key="1">
    <source>
        <dbReference type="ARBA" id="ARBA00004477"/>
    </source>
</evidence>
<gene>
    <name evidence="12" type="ORF">DGAL_LOCUS5779</name>
</gene>
<dbReference type="GO" id="GO:0004144">
    <property type="term" value="F:diacylglycerol O-acyltransferase activity"/>
    <property type="evidence" value="ECO:0007669"/>
    <property type="project" value="TreeGrafter"/>
</dbReference>
<name>A0A8J2RJ84_9CRUS</name>
<keyword evidence="7 11" id="KW-1133">Transmembrane helix</keyword>
<keyword evidence="9 11" id="KW-0472">Membrane</keyword>
<evidence type="ECO:0000256" key="4">
    <source>
        <dbReference type="ARBA" id="ARBA00022679"/>
    </source>
</evidence>
<dbReference type="InterPro" id="IPR007130">
    <property type="entry name" value="DAGAT"/>
</dbReference>
<evidence type="ECO:0000256" key="3">
    <source>
        <dbReference type="ARBA" id="ARBA00022516"/>
    </source>
</evidence>
<evidence type="ECO:0000313" key="12">
    <source>
        <dbReference type="EMBL" id="CAH0103244.1"/>
    </source>
</evidence>
<evidence type="ECO:0000313" key="13">
    <source>
        <dbReference type="Proteomes" id="UP000789390"/>
    </source>
</evidence>
<evidence type="ECO:0000256" key="7">
    <source>
        <dbReference type="ARBA" id="ARBA00022989"/>
    </source>
</evidence>
<dbReference type="GO" id="GO:0005789">
    <property type="term" value="C:endoplasmic reticulum membrane"/>
    <property type="evidence" value="ECO:0007669"/>
    <property type="project" value="UniProtKB-SubCell"/>
</dbReference>
<dbReference type="PANTHER" id="PTHR12317">
    <property type="entry name" value="DIACYLGLYCEROL O-ACYLTRANSFERASE"/>
    <property type="match status" value="1"/>
</dbReference>
<keyword evidence="6 11" id="KW-0256">Endoplasmic reticulum</keyword>
<comment type="caution">
    <text evidence="12">The sequence shown here is derived from an EMBL/GenBank/DDBJ whole genome shotgun (WGS) entry which is preliminary data.</text>
</comment>
<protein>
    <recommendedName>
        <fullName evidence="11">Acyltransferase</fullName>
        <ecNumber evidence="11">2.3.1.-</ecNumber>
    </recommendedName>
</protein>
<evidence type="ECO:0000256" key="5">
    <source>
        <dbReference type="ARBA" id="ARBA00022692"/>
    </source>
</evidence>
<comment type="similarity">
    <text evidence="2 11">Belongs to the diacylglycerol acyltransferase family.</text>
</comment>
<evidence type="ECO:0000256" key="2">
    <source>
        <dbReference type="ARBA" id="ARBA00005420"/>
    </source>
</evidence>